<dbReference type="OrthoDB" id="9972657at2759"/>
<dbReference type="Gene3D" id="3.40.50.300">
    <property type="entry name" value="P-loop containing nucleotide triphosphate hydrolases"/>
    <property type="match status" value="1"/>
</dbReference>
<dbReference type="InterPro" id="IPR013641">
    <property type="entry name" value="KTI12/PSTK"/>
</dbReference>
<keyword evidence="1" id="KW-0547">Nucleotide-binding</keyword>
<accession>A0A0L0C878</accession>
<evidence type="ECO:0000256" key="3">
    <source>
        <dbReference type="ARBA" id="ARBA00025768"/>
    </source>
</evidence>
<dbReference type="GO" id="GO:0006400">
    <property type="term" value="P:tRNA modification"/>
    <property type="evidence" value="ECO:0007669"/>
    <property type="project" value="UniProtKB-ARBA"/>
</dbReference>
<dbReference type="PANTHER" id="PTHR12435">
    <property type="match status" value="1"/>
</dbReference>
<dbReference type="GO" id="GO:0006357">
    <property type="term" value="P:regulation of transcription by RNA polymerase II"/>
    <property type="evidence" value="ECO:0007669"/>
    <property type="project" value="UniProtKB-ARBA"/>
</dbReference>
<dbReference type="Proteomes" id="UP000037069">
    <property type="component" value="Unassembled WGS sequence"/>
</dbReference>
<evidence type="ECO:0000313" key="6">
    <source>
        <dbReference type="Proteomes" id="UP000037069"/>
    </source>
</evidence>
<dbReference type="GO" id="GO:0005524">
    <property type="term" value="F:ATP binding"/>
    <property type="evidence" value="ECO:0007669"/>
    <property type="project" value="UniProtKB-KW"/>
</dbReference>
<comment type="similarity">
    <text evidence="3">Belongs to the KTI12 family.</text>
</comment>
<dbReference type="STRING" id="7375.A0A0L0C878"/>
<dbReference type="Pfam" id="PF08433">
    <property type="entry name" value="KTI12"/>
    <property type="match status" value="1"/>
</dbReference>
<dbReference type="InterPro" id="IPR027417">
    <property type="entry name" value="P-loop_NTPase"/>
</dbReference>
<gene>
    <name evidence="5" type="ORF">FF38_09230</name>
</gene>
<keyword evidence="2" id="KW-0067">ATP-binding</keyword>
<protein>
    <recommendedName>
        <fullName evidence="4">Protein KTI12 homolog</fullName>
    </recommendedName>
</protein>
<reference evidence="5 6" key="1">
    <citation type="journal article" date="2015" name="Nat. Commun.">
        <title>Lucilia cuprina genome unlocks parasitic fly biology to underpin future interventions.</title>
        <authorList>
            <person name="Anstead C.A."/>
            <person name="Korhonen P.K."/>
            <person name="Young N.D."/>
            <person name="Hall R.S."/>
            <person name="Jex A.R."/>
            <person name="Murali S.C."/>
            <person name="Hughes D.S."/>
            <person name="Lee S.F."/>
            <person name="Perry T."/>
            <person name="Stroehlein A.J."/>
            <person name="Ansell B.R."/>
            <person name="Breugelmans B."/>
            <person name="Hofmann A."/>
            <person name="Qu J."/>
            <person name="Dugan S."/>
            <person name="Lee S.L."/>
            <person name="Chao H."/>
            <person name="Dinh H."/>
            <person name="Han Y."/>
            <person name="Doddapaneni H.V."/>
            <person name="Worley K.C."/>
            <person name="Muzny D.M."/>
            <person name="Ioannidis P."/>
            <person name="Waterhouse R.M."/>
            <person name="Zdobnov E.M."/>
            <person name="James P.J."/>
            <person name="Bagnall N.H."/>
            <person name="Kotze A.C."/>
            <person name="Gibbs R.A."/>
            <person name="Richards S."/>
            <person name="Batterham P."/>
            <person name="Gasser R.B."/>
        </authorList>
    </citation>
    <scope>NUCLEOTIDE SEQUENCE [LARGE SCALE GENOMIC DNA]</scope>
    <source>
        <strain evidence="5 6">LS</strain>
        <tissue evidence="5">Full body</tissue>
    </source>
</reference>
<comment type="caution">
    <text evidence="5">The sequence shown here is derived from an EMBL/GenBank/DDBJ whole genome shotgun (WGS) entry which is preliminary data.</text>
</comment>
<proteinExistence type="inferred from homology"/>
<organism evidence="5 6">
    <name type="scientific">Lucilia cuprina</name>
    <name type="common">Green bottle fly</name>
    <name type="synonym">Australian sheep blowfly</name>
    <dbReference type="NCBI Taxonomy" id="7375"/>
    <lineage>
        <taxon>Eukaryota</taxon>
        <taxon>Metazoa</taxon>
        <taxon>Ecdysozoa</taxon>
        <taxon>Arthropoda</taxon>
        <taxon>Hexapoda</taxon>
        <taxon>Insecta</taxon>
        <taxon>Pterygota</taxon>
        <taxon>Neoptera</taxon>
        <taxon>Endopterygota</taxon>
        <taxon>Diptera</taxon>
        <taxon>Brachycera</taxon>
        <taxon>Muscomorpha</taxon>
        <taxon>Oestroidea</taxon>
        <taxon>Calliphoridae</taxon>
        <taxon>Luciliinae</taxon>
        <taxon>Lucilia</taxon>
    </lineage>
</organism>
<dbReference type="AlphaFoldDB" id="A0A0L0C878"/>
<evidence type="ECO:0000256" key="4">
    <source>
        <dbReference type="ARBA" id="ARBA00026170"/>
    </source>
</evidence>
<evidence type="ECO:0000313" key="5">
    <source>
        <dbReference type="EMBL" id="KNC28466.1"/>
    </source>
</evidence>
<keyword evidence="6" id="KW-1185">Reference proteome</keyword>
<dbReference type="SUPFAM" id="SSF52540">
    <property type="entry name" value="P-loop containing nucleoside triphosphate hydrolases"/>
    <property type="match status" value="1"/>
</dbReference>
<evidence type="ECO:0000256" key="2">
    <source>
        <dbReference type="ARBA" id="ARBA00022840"/>
    </source>
</evidence>
<dbReference type="FunFam" id="3.40.50.300:FF:000827">
    <property type="entry name" value="KTI12 chromatin-associated homolog"/>
    <property type="match status" value="1"/>
</dbReference>
<sequence>MPLIVISGYPASGKTRRALELQKFFEEKGKRVHHISENKAIPKAGFHKNVYFADSQKEKVVRSDLKSEALRLLDKESVVILDAGNYIKGYRYELFCATKAARSTQCTLFCGIQKQRAWEFNQQRNGEEVLDLAKVEDVSKLDNSNIPYSQEIFEGLCMRFEEPHGNCRWDSPLFVSFPDDTLEFEAIFSALFESKPLPPNQSTQNPPLSSTNYLFELDRLTQEIVGNVLAARKIGIMGPVPVKNSEIKVQVPANMNAIQLNRLRRQFLNYSKLHHATSSSLDKVPQLFVQFLNSNCGEN</sequence>
<name>A0A0L0C878_LUCCU</name>
<dbReference type="EMBL" id="JRES01000767">
    <property type="protein sequence ID" value="KNC28466.1"/>
    <property type="molecule type" value="Genomic_DNA"/>
</dbReference>
<dbReference type="OMA" id="THSRWDK"/>
<evidence type="ECO:0000256" key="1">
    <source>
        <dbReference type="ARBA" id="ARBA00022741"/>
    </source>
</evidence>